<dbReference type="PANTHER" id="PTHR10625:SF10">
    <property type="entry name" value="HISTONE DEACETYLASE HDAC1"/>
    <property type="match status" value="1"/>
</dbReference>
<dbReference type="InterPro" id="IPR023696">
    <property type="entry name" value="Ureohydrolase_dom_sf"/>
</dbReference>
<dbReference type="CDD" id="cd09992">
    <property type="entry name" value="HDAC_classII"/>
    <property type="match status" value="1"/>
</dbReference>
<dbReference type="PANTHER" id="PTHR10625">
    <property type="entry name" value="HISTONE DEACETYLASE HDAC1-RELATED"/>
    <property type="match status" value="1"/>
</dbReference>
<dbReference type="InterPro" id="IPR000286">
    <property type="entry name" value="HDACs"/>
</dbReference>
<dbReference type="Pfam" id="PF00850">
    <property type="entry name" value="Hist_deacetyl"/>
    <property type="match status" value="1"/>
</dbReference>
<accession>A0A483CVV4</accession>
<dbReference type="OrthoDB" id="147549at2157"/>
<dbReference type="PRINTS" id="PR01270">
    <property type="entry name" value="HDASUPER"/>
</dbReference>
<feature type="domain" description="Histone deacetylase" evidence="1">
    <location>
        <begin position="38"/>
        <end position="291"/>
    </location>
</feature>
<dbReference type="Proteomes" id="UP000292580">
    <property type="component" value="Unassembled WGS sequence"/>
</dbReference>
<reference evidence="2 3" key="1">
    <citation type="submission" date="2017-11" db="EMBL/GenBank/DDBJ databases">
        <title>Isolation and Characterization of Methanofollis Species from Methane Seep Offshore SW Taiwan.</title>
        <authorList>
            <person name="Teng N.-H."/>
            <person name="Lai M.-C."/>
            <person name="Chen S.-C."/>
        </authorList>
    </citation>
    <scope>NUCLEOTIDE SEQUENCE [LARGE SCALE GENOMIC DNA]</scope>
    <source>
        <strain evidence="2 3">FWC-SCC2</strain>
    </source>
</reference>
<dbReference type="GO" id="GO:0004407">
    <property type="term" value="F:histone deacetylase activity"/>
    <property type="evidence" value="ECO:0007669"/>
    <property type="project" value="TreeGrafter"/>
</dbReference>
<evidence type="ECO:0000313" key="3">
    <source>
        <dbReference type="Proteomes" id="UP000292580"/>
    </source>
</evidence>
<keyword evidence="3" id="KW-1185">Reference proteome</keyword>
<organism evidence="2 3">
    <name type="scientific">Methanofollis fontis</name>
    <dbReference type="NCBI Taxonomy" id="2052832"/>
    <lineage>
        <taxon>Archaea</taxon>
        <taxon>Methanobacteriati</taxon>
        <taxon>Methanobacteriota</taxon>
        <taxon>Stenosarchaea group</taxon>
        <taxon>Methanomicrobia</taxon>
        <taxon>Methanomicrobiales</taxon>
        <taxon>Methanomicrobiaceae</taxon>
        <taxon>Methanofollis</taxon>
    </lineage>
</organism>
<evidence type="ECO:0000259" key="1">
    <source>
        <dbReference type="Pfam" id="PF00850"/>
    </source>
</evidence>
<gene>
    <name evidence="2" type="ORF">CUJ86_02745</name>
</gene>
<dbReference type="Gene3D" id="3.40.800.20">
    <property type="entry name" value="Histone deacetylase domain"/>
    <property type="match status" value="1"/>
</dbReference>
<name>A0A483CVV4_9EURY</name>
<dbReference type="AlphaFoldDB" id="A0A483CVV4"/>
<proteinExistence type="predicted"/>
<dbReference type="InterPro" id="IPR037138">
    <property type="entry name" value="His_deacetylse_dom_sf"/>
</dbReference>
<evidence type="ECO:0000313" key="2">
    <source>
        <dbReference type="EMBL" id="TAJ45651.1"/>
    </source>
</evidence>
<dbReference type="GO" id="GO:0040029">
    <property type="term" value="P:epigenetic regulation of gene expression"/>
    <property type="evidence" value="ECO:0007669"/>
    <property type="project" value="TreeGrafter"/>
</dbReference>
<protein>
    <submittedName>
        <fullName evidence="2">Histone deacetylase</fullName>
    </submittedName>
</protein>
<comment type="caution">
    <text evidence="2">The sequence shown here is derived from an EMBL/GenBank/DDBJ whole genome shotgun (WGS) entry which is preliminary data.</text>
</comment>
<dbReference type="EMBL" id="PGCL01000001">
    <property type="protein sequence ID" value="TAJ45651.1"/>
    <property type="molecule type" value="Genomic_DNA"/>
</dbReference>
<sequence>MRCSAITGKVFARHDMGAHPCSRHAETGARLREVMGGIPPDIPVRAPTAVTSAEIELVHDRSYVRWIREMARGDRFLDDNTYVTAATFDVALTAAGSAHAAAVRAMEGENCFALVRPPGHHAEPDRQMGFCIFNNAAVAAAMSLQEGLERIVILDWDLHHGNGTQRIFYGEERVLFLSIHQRNSFPGTGWPEEIGSGRGRGYTINAPIRSGSTVADYVWILEEVFLPAIRTHRPDLLILSAGQDALYDDPHGRMRLTPSDYGVLTSRLLSLDLPTALVLEGGYGPSHGKAIAAIFSALKGSRAEMPDNLRPSADTKNLAALLRKVMPY</sequence>
<dbReference type="SUPFAM" id="SSF52768">
    <property type="entry name" value="Arginase/deacetylase"/>
    <property type="match status" value="1"/>
</dbReference>
<dbReference type="InterPro" id="IPR023801">
    <property type="entry name" value="His_deacetylse_dom"/>
</dbReference>